<dbReference type="EMBL" id="LZMZ01000035">
    <property type="protein sequence ID" value="OBX76013.1"/>
    <property type="molecule type" value="Genomic_DNA"/>
</dbReference>
<reference evidence="2 4" key="1">
    <citation type="submission" date="2016-06" db="EMBL/GenBank/DDBJ databases">
        <title>Draft genome of Moraxella atlantae CCUG 59586.</title>
        <authorList>
            <person name="Salva-Serra F."/>
            <person name="Engstrom-Jakobsson H."/>
            <person name="Thorell K."/>
            <person name="Gonzales-Siles L."/>
            <person name="Karlsson R."/>
            <person name="Boulund F."/>
            <person name="Engstrand L."/>
            <person name="Kristiansson E."/>
            <person name="Moore E."/>
        </authorList>
    </citation>
    <scope>NUCLEOTIDE SEQUENCE [LARGE SCALE GENOMIC DNA]</scope>
    <source>
        <strain evidence="2 4">CCUG 59586</strain>
    </source>
</reference>
<evidence type="ECO:0000313" key="3">
    <source>
        <dbReference type="Proteomes" id="UP000092508"/>
    </source>
</evidence>
<evidence type="ECO:0000313" key="2">
    <source>
        <dbReference type="EMBL" id="OBX80712.1"/>
    </source>
</evidence>
<protein>
    <submittedName>
        <fullName evidence="2">Uncharacterized protein</fullName>
    </submittedName>
</protein>
<comment type="caution">
    <text evidence="2">The sequence shown here is derived from an EMBL/GenBank/DDBJ whole genome shotgun (WGS) entry which is preliminary data.</text>
</comment>
<organism evidence="2 4">
    <name type="scientific">Faucicola atlantae</name>
    <dbReference type="NCBI Taxonomy" id="34059"/>
    <lineage>
        <taxon>Bacteria</taxon>
        <taxon>Pseudomonadati</taxon>
        <taxon>Pseudomonadota</taxon>
        <taxon>Gammaproteobacteria</taxon>
        <taxon>Moraxellales</taxon>
        <taxon>Moraxellaceae</taxon>
        <taxon>Faucicola</taxon>
    </lineage>
</organism>
<dbReference type="RefSeq" id="WP_067238016.1">
    <property type="nucleotide sequence ID" value="NZ_CP171132.1"/>
</dbReference>
<accession>A0A1B8QFG8</accession>
<proteinExistence type="predicted"/>
<reference evidence="1 3" key="2">
    <citation type="submission" date="2016-06" db="EMBL/GenBank/DDBJ databases">
        <title>Draft genome of Moraxella atlantae CCUG 66109.</title>
        <authorList>
            <person name="Salva-Serra F."/>
            <person name="Engstrom-Jakobsson H."/>
            <person name="Thorell K."/>
            <person name="Gonzales-Siles L."/>
            <person name="Karlsson R."/>
            <person name="Boulund F."/>
            <person name="Engstrand L."/>
            <person name="Kristiansson E."/>
            <person name="Moore E."/>
        </authorList>
    </citation>
    <scope>NUCLEOTIDE SEQUENCE [LARGE SCALE GENOMIC DNA]</scope>
    <source>
        <strain evidence="1 3">CCUG 66109</strain>
    </source>
</reference>
<sequence>MYSVTTPSRKTHLKHWLHYRLNSRRILSQPSNIDLHTSRIVTALELDEVEPLQGALTDMFYGCWYDVPFFGQRILQQVEHKLNAKTLAGFQRCVDSVDYMFSVSELATRWSVLVMPSMHAYQHQLRISIDDSRAVAHQTIAILLDLLEELDEGVDEDDIQAEIEAVEQEFFTHCVTCDDRMAFFIVWWELAKKKWAFHEGWRVCRQRFEKQPLINEQMQLPSSDHQVLPSAESSDSVQAQ</sequence>
<gene>
    <name evidence="2" type="ORF">A9306_00925</name>
    <name evidence="1" type="ORF">A9308_09280</name>
</gene>
<keyword evidence="4" id="KW-1185">Reference proteome</keyword>
<dbReference type="STRING" id="34059.A9308_09280"/>
<dbReference type="Proteomes" id="UP000092616">
    <property type="component" value="Unassembled WGS sequence"/>
</dbReference>
<dbReference type="EMBL" id="LZNA01000034">
    <property type="protein sequence ID" value="OBX80712.1"/>
    <property type="molecule type" value="Genomic_DNA"/>
</dbReference>
<dbReference type="Proteomes" id="UP000092508">
    <property type="component" value="Unassembled WGS sequence"/>
</dbReference>
<evidence type="ECO:0000313" key="1">
    <source>
        <dbReference type="EMBL" id="OBX76013.1"/>
    </source>
</evidence>
<evidence type="ECO:0000313" key="4">
    <source>
        <dbReference type="Proteomes" id="UP000092616"/>
    </source>
</evidence>
<name>A0A1B8QFG8_9GAMM</name>
<dbReference type="AlphaFoldDB" id="A0A1B8QFG8"/>